<dbReference type="EMBL" id="JABTTQ020001491">
    <property type="protein sequence ID" value="KAK6131021.1"/>
    <property type="molecule type" value="Genomic_DNA"/>
</dbReference>
<name>A0ABR0VAA0_REHGL</name>
<keyword evidence="8" id="KW-1185">Reference proteome</keyword>
<keyword evidence="4 6" id="KW-1133">Transmembrane helix</keyword>
<sequence>MRSTSNVNKEYKEAFMTNSYIEIRNKVECQLLEIKCGLALGQSAASSSFSPSNIEYLHLSEYLIDPNSETLTSSNLHQFFVNYFEISLEASRICESLLTNIYQVRDSHRSIRKAISLIQRAPDCGNWTYDQYKKVYKNLASFALRRKNPFSKMDPNKFHELHNRHVLLLHDLTSQCKKTKRKTKLVKVFKRVLTGFVVVGSGALVIALLFLGMYCMVGLLAAPGLAIWALAHSKKWAERKSMYGKWPDGSVALMLDVAARGVFIMRNDFDTVSRIVKRLHDEMEHRKFVADICVRNKGKNEMLKEVVKEFQMHESCFLEELEELEKQIYLCFLDINRSRRLLVREMVKC</sequence>
<proteinExistence type="inferred from homology"/>
<protein>
    <submittedName>
        <fullName evidence="7">Uncharacterized protein</fullName>
    </submittedName>
</protein>
<dbReference type="PANTHER" id="PTHR31113:SF20">
    <property type="entry name" value="UPF0496 PROTEIN 2-RELATED"/>
    <property type="match status" value="1"/>
</dbReference>
<evidence type="ECO:0000256" key="3">
    <source>
        <dbReference type="ARBA" id="ARBA00022692"/>
    </source>
</evidence>
<comment type="caution">
    <text evidence="7">The sequence shown here is derived from an EMBL/GenBank/DDBJ whole genome shotgun (WGS) entry which is preliminary data.</text>
</comment>
<gene>
    <name evidence="7" type="ORF">DH2020_035240</name>
</gene>
<dbReference type="Proteomes" id="UP001318860">
    <property type="component" value="Unassembled WGS sequence"/>
</dbReference>
<dbReference type="Pfam" id="PF05055">
    <property type="entry name" value="DUF677"/>
    <property type="match status" value="1"/>
</dbReference>
<evidence type="ECO:0000256" key="1">
    <source>
        <dbReference type="ARBA" id="ARBA00004370"/>
    </source>
</evidence>
<feature type="transmembrane region" description="Helical" evidence="6">
    <location>
        <begin position="216"/>
        <end position="233"/>
    </location>
</feature>
<evidence type="ECO:0000313" key="8">
    <source>
        <dbReference type="Proteomes" id="UP001318860"/>
    </source>
</evidence>
<comment type="similarity">
    <text evidence="2">Belongs to the UPF0496 family.</text>
</comment>
<evidence type="ECO:0000256" key="4">
    <source>
        <dbReference type="ARBA" id="ARBA00022989"/>
    </source>
</evidence>
<keyword evidence="3 6" id="KW-0812">Transmembrane</keyword>
<organism evidence="7 8">
    <name type="scientific">Rehmannia glutinosa</name>
    <name type="common">Chinese foxglove</name>
    <dbReference type="NCBI Taxonomy" id="99300"/>
    <lineage>
        <taxon>Eukaryota</taxon>
        <taxon>Viridiplantae</taxon>
        <taxon>Streptophyta</taxon>
        <taxon>Embryophyta</taxon>
        <taxon>Tracheophyta</taxon>
        <taxon>Spermatophyta</taxon>
        <taxon>Magnoliopsida</taxon>
        <taxon>eudicotyledons</taxon>
        <taxon>Gunneridae</taxon>
        <taxon>Pentapetalae</taxon>
        <taxon>asterids</taxon>
        <taxon>lamiids</taxon>
        <taxon>Lamiales</taxon>
        <taxon>Orobanchaceae</taxon>
        <taxon>Rehmannieae</taxon>
        <taxon>Rehmannia</taxon>
    </lineage>
</organism>
<dbReference type="InterPro" id="IPR007749">
    <property type="entry name" value="DUF677"/>
</dbReference>
<evidence type="ECO:0000256" key="5">
    <source>
        <dbReference type="ARBA" id="ARBA00023136"/>
    </source>
</evidence>
<dbReference type="PANTHER" id="PTHR31113">
    <property type="entry name" value="UPF0496 PROTEIN 3-RELATED"/>
    <property type="match status" value="1"/>
</dbReference>
<accession>A0ABR0VAA0</accession>
<evidence type="ECO:0000256" key="6">
    <source>
        <dbReference type="SAM" id="Phobius"/>
    </source>
</evidence>
<evidence type="ECO:0000256" key="2">
    <source>
        <dbReference type="ARBA" id="ARBA00009074"/>
    </source>
</evidence>
<evidence type="ECO:0000313" key="7">
    <source>
        <dbReference type="EMBL" id="KAK6131021.1"/>
    </source>
</evidence>
<reference evidence="7 8" key="1">
    <citation type="journal article" date="2021" name="Comput. Struct. Biotechnol. J.">
        <title>De novo genome assembly of the potent medicinal plant Rehmannia glutinosa using nanopore technology.</title>
        <authorList>
            <person name="Ma L."/>
            <person name="Dong C."/>
            <person name="Song C."/>
            <person name="Wang X."/>
            <person name="Zheng X."/>
            <person name="Niu Y."/>
            <person name="Chen S."/>
            <person name="Feng W."/>
        </authorList>
    </citation>
    <scope>NUCLEOTIDE SEQUENCE [LARGE SCALE GENOMIC DNA]</scope>
    <source>
        <strain evidence="7">DH-2019</strain>
    </source>
</reference>
<keyword evidence="5 6" id="KW-0472">Membrane</keyword>
<feature type="transmembrane region" description="Helical" evidence="6">
    <location>
        <begin position="188"/>
        <end position="210"/>
    </location>
</feature>
<comment type="subcellular location">
    <subcellularLocation>
        <location evidence="1">Membrane</location>
    </subcellularLocation>
</comment>